<dbReference type="Pfam" id="PF00067">
    <property type="entry name" value="p450"/>
    <property type="match status" value="1"/>
</dbReference>
<evidence type="ECO:0000256" key="7">
    <source>
        <dbReference type="ARBA" id="ARBA00022824"/>
    </source>
</evidence>
<keyword evidence="5 13" id="KW-0349">Heme</keyword>
<evidence type="ECO:0000256" key="8">
    <source>
        <dbReference type="ARBA" id="ARBA00022848"/>
    </source>
</evidence>
<feature type="transmembrane region" description="Helical" evidence="15">
    <location>
        <begin position="6"/>
        <end position="27"/>
    </location>
</feature>
<dbReference type="PANTHER" id="PTHR24292">
    <property type="entry name" value="CYTOCHROME P450"/>
    <property type="match status" value="1"/>
</dbReference>
<evidence type="ECO:0008006" key="17">
    <source>
        <dbReference type="Google" id="ProtNLM"/>
    </source>
</evidence>
<comment type="subcellular location">
    <subcellularLocation>
        <location evidence="3">Endoplasmic reticulum membrane</location>
        <topology evidence="3">Peripheral membrane protein</topology>
    </subcellularLocation>
    <subcellularLocation>
        <location evidence="2">Microsome membrane</location>
        <topology evidence="2">Peripheral membrane protein</topology>
    </subcellularLocation>
</comment>
<dbReference type="InterPro" id="IPR036396">
    <property type="entry name" value="Cyt_P450_sf"/>
</dbReference>
<protein>
    <recommendedName>
        <fullName evidence="17">Cytochrome P450</fullName>
    </recommendedName>
</protein>
<dbReference type="GO" id="GO:0020037">
    <property type="term" value="F:heme binding"/>
    <property type="evidence" value="ECO:0007669"/>
    <property type="project" value="InterPro"/>
</dbReference>
<dbReference type="PROSITE" id="PS00086">
    <property type="entry name" value="CYTOCHROME_P450"/>
    <property type="match status" value="1"/>
</dbReference>
<evidence type="ECO:0000256" key="13">
    <source>
        <dbReference type="PIRSR" id="PIRSR602402-1"/>
    </source>
</evidence>
<keyword evidence="15" id="KW-1133">Transmembrane helix</keyword>
<keyword evidence="12 15" id="KW-0472">Membrane</keyword>
<keyword evidence="11 14" id="KW-0503">Monooxygenase</keyword>
<evidence type="ECO:0000313" key="16">
    <source>
        <dbReference type="EMBL" id="JAT34621.1"/>
    </source>
</evidence>
<reference evidence="16" key="1">
    <citation type="submission" date="2015-11" db="EMBL/GenBank/DDBJ databases">
        <title>De novo transcriptome assembly of four potential Pierce s Disease insect vectors from Arizona vineyards.</title>
        <authorList>
            <person name="Tassone E.E."/>
        </authorList>
    </citation>
    <scope>NUCLEOTIDE SEQUENCE</scope>
</reference>
<keyword evidence="6 13" id="KW-0479">Metal-binding</keyword>
<dbReference type="PANTHER" id="PTHR24292:SF54">
    <property type="entry name" value="CYP9F3-RELATED"/>
    <property type="match status" value="1"/>
</dbReference>
<dbReference type="InterPro" id="IPR002402">
    <property type="entry name" value="Cyt_P450_E_grp-II"/>
</dbReference>
<keyword evidence="7" id="KW-0256">Endoplasmic reticulum</keyword>
<evidence type="ECO:0000256" key="4">
    <source>
        <dbReference type="ARBA" id="ARBA00010617"/>
    </source>
</evidence>
<keyword evidence="15" id="KW-0812">Transmembrane</keyword>
<dbReference type="FunFam" id="1.10.630.10:FF:000042">
    <property type="entry name" value="Cytochrome P450"/>
    <property type="match status" value="1"/>
</dbReference>
<dbReference type="PRINTS" id="PR00385">
    <property type="entry name" value="P450"/>
</dbReference>
<dbReference type="SUPFAM" id="SSF48264">
    <property type="entry name" value="Cytochrome P450"/>
    <property type="match status" value="1"/>
</dbReference>
<evidence type="ECO:0000256" key="10">
    <source>
        <dbReference type="ARBA" id="ARBA00023004"/>
    </source>
</evidence>
<dbReference type="GO" id="GO:0016705">
    <property type="term" value="F:oxidoreductase activity, acting on paired donors, with incorporation or reduction of molecular oxygen"/>
    <property type="evidence" value="ECO:0007669"/>
    <property type="project" value="InterPro"/>
</dbReference>
<keyword evidence="8" id="KW-0492">Microsome</keyword>
<dbReference type="GO" id="GO:0005789">
    <property type="term" value="C:endoplasmic reticulum membrane"/>
    <property type="evidence" value="ECO:0007669"/>
    <property type="project" value="UniProtKB-SubCell"/>
</dbReference>
<evidence type="ECO:0000256" key="1">
    <source>
        <dbReference type="ARBA" id="ARBA00001971"/>
    </source>
</evidence>
<organism evidence="16">
    <name type="scientific">Graphocephala atropunctata</name>
    <dbReference type="NCBI Taxonomy" id="36148"/>
    <lineage>
        <taxon>Eukaryota</taxon>
        <taxon>Metazoa</taxon>
        <taxon>Ecdysozoa</taxon>
        <taxon>Arthropoda</taxon>
        <taxon>Hexapoda</taxon>
        <taxon>Insecta</taxon>
        <taxon>Pterygota</taxon>
        <taxon>Neoptera</taxon>
        <taxon>Paraneoptera</taxon>
        <taxon>Hemiptera</taxon>
        <taxon>Auchenorrhyncha</taxon>
        <taxon>Membracoidea</taxon>
        <taxon>Cicadellidae</taxon>
        <taxon>Cicadellinae</taxon>
        <taxon>Cicadellini</taxon>
        <taxon>Graphocephala</taxon>
    </lineage>
</organism>
<evidence type="ECO:0000256" key="12">
    <source>
        <dbReference type="ARBA" id="ARBA00023136"/>
    </source>
</evidence>
<evidence type="ECO:0000256" key="14">
    <source>
        <dbReference type="RuleBase" id="RU000461"/>
    </source>
</evidence>
<dbReference type="AlphaFoldDB" id="A0A1B6MFF0"/>
<comment type="similarity">
    <text evidence="4 14">Belongs to the cytochrome P450 family.</text>
</comment>
<accession>A0A1B6MFF0</accession>
<gene>
    <name evidence="16" type="ORF">g.8702</name>
</gene>
<keyword evidence="9 14" id="KW-0560">Oxidoreductase</keyword>
<dbReference type="Gene3D" id="1.10.630.10">
    <property type="entry name" value="Cytochrome P450"/>
    <property type="match status" value="1"/>
</dbReference>
<evidence type="ECO:0000256" key="5">
    <source>
        <dbReference type="ARBA" id="ARBA00022617"/>
    </source>
</evidence>
<evidence type="ECO:0000256" key="6">
    <source>
        <dbReference type="ARBA" id="ARBA00022723"/>
    </source>
</evidence>
<keyword evidence="10 13" id="KW-0408">Iron</keyword>
<comment type="cofactor">
    <cofactor evidence="1 13">
        <name>heme</name>
        <dbReference type="ChEBI" id="CHEBI:30413"/>
    </cofactor>
</comment>
<evidence type="ECO:0000256" key="9">
    <source>
        <dbReference type="ARBA" id="ARBA00023002"/>
    </source>
</evidence>
<feature type="binding site" description="axial binding residue" evidence="13">
    <location>
        <position position="446"/>
    </location>
    <ligand>
        <name>heme</name>
        <dbReference type="ChEBI" id="CHEBI:30413"/>
    </ligand>
    <ligandPart>
        <name>Fe</name>
        <dbReference type="ChEBI" id="CHEBI:18248"/>
    </ligandPart>
</feature>
<sequence length="504" mass="57639">MISLITWFMAYILTAAILLLSAAYIFFTPVYSYFKKRRIPFESGTFPLGSLWPVFRVQKSYTELMFDMYNKHRGEKFVGFFQFFRKSVLVIDPDLLRNVLVKDFEYFDGKSLHYNRELEPLTAHLFALDGQEWKALRAKIAPAFSSGKLKGMFQVVLEVGEKLREYTFKTTAENEELECKDLFLRYGLAIIASTAFGIESDVLSDKSSTFFEMAESITAPTLSAMFRMGLMMYGGNIAKMFNLRILPKESHEFFFNLAKDTVTFRETHEKTRQDIMQLLMQLLKQEGKNADEGMSITIEELAAQTFVFILAGYETTSTSMSFFLYEMAMNPEVQARVHAEVDSVEEISYDTLAGMEYLDMALDETLRKHVPLGFLSRVCSKDYPVPGTNHIIEKGTDVVISVTALHHDPELFPEPDQFLPERFSKENKSNIRPFSYMPFGEGPRFCIGLRLGKLSVKAGLAKLMKQFSIETTPRTPNPLKYDARTINTVAAGGMWLRLVDRTKS</sequence>
<dbReference type="CDD" id="cd11056">
    <property type="entry name" value="CYP6-like"/>
    <property type="match status" value="1"/>
</dbReference>
<evidence type="ECO:0000256" key="3">
    <source>
        <dbReference type="ARBA" id="ARBA00004406"/>
    </source>
</evidence>
<evidence type="ECO:0000256" key="11">
    <source>
        <dbReference type="ARBA" id="ARBA00023033"/>
    </source>
</evidence>
<evidence type="ECO:0000256" key="2">
    <source>
        <dbReference type="ARBA" id="ARBA00004174"/>
    </source>
</evidence>
<proteinExistence type="inferred from homology"/>
<dbReference type="GO" id="GO:0005506">
    <property type="term" value="F:iron ion binding"/>
    <property type="evidence" value="ECO:0007669"/>
    <property type="project" value="InterPro"/>
</dbReference>
<dbReference type="InterPro" id="IPR017972">
    <property type="entry name" value="Cyt_P450_CS"/>
</dbReference>
<dbReference type="PRINTS" id="PR00464">
    <property type="entry name" value="EP450II"/>
</dbReference>
<name>A0A1B6MFF0_9HEMI</name>
<dbReference type="EMBL" id="GEBQ01005356">
    <property type="protein sequence ID" value="JAT34621.1"/>
    <property type="molecule type" value="Transcribed_RNA"/>
</dbReference>
<dbReference type="InterPro" id="IPR001128">
    <property type="entry name" value="Cyt_P450"/>
</dbReference>
<dbReference type="InterPro" id="IPR050476">
    <property type="entry name" value="Insect_CytP450_Detox"/>
</dbReference>
<dbReference type="GO" id="GO:0004497">
    <property type="term" value="F:monooxygenase activity"/>
    <property type="evidence" value="ECO:0007669"/>
    <property type="project" value="UniProtKB-KW"/>
</dbReference>
<evidence type="ECO:0000256" key="15">
    <source>
        <dbReference type="SAM" id="Phobius"/>
    </source>
</evidence>